<accession>A0A2I0KLN6</accession>
<dbReference type="EMBL" id="PGOL01000508">
    <property type="protein sequence ID" value="PKI69385.1"/>
    <property type="molecule type" value="Genomic_DNA"/>
</dbReference>
<dbReference type="Proteomes" id="UP000233551">
    <property type="component" value="Unassembled WGS sequence"/>
</dbReference>
<name>A0A2I0KLN6_PUNGR</name>
<evidence type="ECO:0000313" key="2">
    <source>
        <dbReference type="EMBL" id="PKI69385.1"/>
    </source>
</evidence>
<feature type="non-terminal residue" evidence="2">
    <location>
        <position position="1"/>
    </location>
</feature>
<organism evidence="2 3">
    <name type="scientific">Punica granatum</name>
    <name type="common">Pomegranate</name>
    <dbReference type="NCBI Taxonomy" id="22663"/>
    <lineage>
        <taxon>Eukaryota</taxon>
        <taxon>Viridiplantae</taxon>
        <taxon>Streptophyta</taxon>
        <taxon>Embryophyta</taxon>
        <taxon>Tracheophyta</taxon>
        <taxon>Spermatophyta</taxon>
        <taxon>Magnoliopsida</taxon>
        <taxon>eudicotyledons</taxon>
        <taxon>Gunneridae</taxon>
        <taxon>Pentapetalae</taxon>
        <taxon>rosids</taxon>
        <taxon>malvids</taxon>
        <taxon>Myrtales</taxon>
        <taxon>Lythraceae</taxon>
        <taxon>Punica</taxon>
    </lineage>
</organism>
<proteinExistence type="predicted"/>
<gene>
    <name evidence="2" type="ORF">CRG98_010183</name>
</gene>
<feature type="compositionally biased region" description="Gly residues" evidence="1">
    <location>
        <begin position="46"/>
        <end position="57"/>
    </location>
</feature>
<comment type="caution">
    <text evidence="2">The sequence shown here is derived from an EMBL/GenBank/DDBJ whole genome shotgun (WGS) entry which is preliminary data.</text>
</comment>
<protein>
    <submittedName>
        <fullName evidence="2">Uncharacterized protein</fullName>
    </submittedName>
</protein>
<evidence type="ECO:0000256" key="1">
    <source>
        <dbReference type="SAM" id="MobiDB-lite"/>
    </source>
</evidence>
<dbReference type="AlphaFoldDB" id="A0A2I0KLN6"/>
<keyword evidence="3" id="KW-1185">Reference proteome</keyword>
<reference evidence="2 3" key="1">
    <citation type="submission" date="2017-11" db="EMBL/GenBank/DDBJ databases">
        <title>De-novo sequencing of pomegranate (Punica granatum L.) genome.</title>
        <authorList>
            <person name="Akparov Z."/>
            <person name="Amiraslanov A."/>
            <person name="Hajiyeva S."/>
            <person name="Abbasov M."/>
            <person name="Kaur K."/>
            <person name="Hamwieh A."/>
            <person name="Solovyev V."/>
            <person name="Salamov A."/>
            <person name="Braich B."/>
            <person name="Kosarev P."/>
            <person name="Mahmoud A."/>
            <person name="Hajiyev E."/>
            <person name="Babayeva S."/>
            <person name="Izzatullayeva V."/>
            <person name="Mammadov A."/>
            <person name="Mammadov A."/>
            <person name="Sharifova S."/>
            <person name="Ojaghi J."/>
            <person name="Eynullazada K."/>
            <person name="Bayramov B."/>
            <person name="Abdulazimova A."/>
            <person name="Shahmuradov I."/>
        </authorList>
    </citation>
    <scope>NUCLEOTIDE SEQUENCE [LARGE SCALE GENOMIC DNA]</scope>
    <source>
        <strain evidence="3">cv. AG2017</strain>
        <tissue evidence="2">Leaf</tissue>
    </source>
</reference>
<sequence length="84" mass="8234">GRRRSNGQERRLGCIRDAELEVLARAVVGAGKLGRIGDVDADVEEGGGGGLDLGEQGGSPNDGVLADSGGDGEGGEAASDVEGA</sequence>
<feature type="region of interest" description="Disordered" evidence="1">
    <location>
        <begin position="39"/>
        <end position="84"/>
    </location>
</feature>
<evidence type="ECO:0000313" key="3">
    <source>
        <dbReference type="Proteomes" id="UP000233551"/>
    </source>
</evidence>